<feature type="compositionally biased region" description="Acidic residues" evidence="1">
    <location>
        <begin position="7"/>
        <end position="52"/>
    </location>
</feature>
<organism evidence="2 4">
    <name type="scientific">Marivita cryptomonadis</name>
    <dbReference type="NCBI Taxonomy" id="505252"/>
    <lineage>
        <taxon>Bacteria</taxon>
        <taxon>Pseudomonadati</taxon>
        <taxon>Pseudomonadota</taxon>
        <taxon>Alphaproteobacteria</taxon>
        <taxon>Rhodobacterales</taxon>
        <taxon>Roseobacteraceae</taxon>
        <taxon>Marivita</taxon>
    </lineage>
</organism>
<dbReference type="AlphaFoldDB" id="A0A9Q2S2S7"/>
<protein>
    <recommendedName>
        <fullName evidence="6">Scaffolding protein</fullName>
    </recommendedName>
</protein>
<keyword evidence="5" id="KW-1185">Reference proteome</keyword>
<dbReference type="EMBL" id="JAFBXF010000010">
    <property type="protein sequence ID" value="MBM2418288.1"/>
    <property type="molecule type" value="Genomic_DNA"/>
</dbReference>
<gene>
    <name evidence="2" type="ORF">JQX41_14985</name>
    <name evidence="3" type="ORF">JQX48_14995</name>
</gene>
<dbReference type="EMBL" id="JAFBXE010000010">
    <property type="protein sequence ID" value="MBM2413619.1"/>
    <property type="molecule type" value="Genomic_DNA"/>
</dbReference>
<evidence type="ECO:0000313" key="3">
    <source>
        <dbReference type="EMBL" id="MBM2418288.1"/>
    </source>
</evidence>
<evidence type="ECO:0000313" key="4">
    <source>
        <dbReference type="Proteomes" id="UP000755667"/>
    </source>
</evidence>
<feature type="region of interest" description="Disordered" evidence="1">
    <location>
        <begin position="1"/>
        <end position="84"/>
    </location>
</feature>
<reference evidence="2 5" key="1">
    <citation type="submission" date="2021-01" db="EMBL/GenBank/DDBJ databases">
        <title>Diatom-associated Roseobacters Show Island Model of Population Structure.</title>
        <authorList>
            <person name="Qu L."/>
            <person name="Feng X."/>
            <person name="Chen Y."/>
            <person name="Li L."/>
            <person name="Wang X."/>
            <person name="Hu Z."/>
            <person name="Wang H."/>
            <person name="Luo H."/>
        </authorList>
    </citation>
    <scope>NUCLEOTIDE SEQUENCE</scope>
    <source>
        <strain evidence="3 5">CC28-63</strain>
        <strain evidence="2">CC28-69</strain>
    </source>
</reference>
<comment type="caution">
    <text evidence="2">The sequence shown here is derived from an EMBL/GenBank/DDBJ whole genome shotgun (WGS) entry which is preliminary data.</text>
</comment>
<feature type="compositionally biased region" description="Low complexity" evidence="1">
    <location>
        <begin position="53"/>
        <end position="77"/>
    </location>
</feature>
<evidence type="ECO:0000313" key="5">
    <source>
        <dbReference type="Proteomes" id="UP000809440"/>
    </source>
</evidence>
<dbReference type="Proteomes" id="UP000755667">
    <property type="component" value="Unassembled WGS sequence"/>
</dbReference>
<dbReference type="Proteomes" id="UP000809440">
    <property type="component" value="Unassembled WGS sequence"/>
</dbReference>
<sequence length="293" mass="31466">MSKYTEEELELLSDEEREALEEDMDEDDEEQDLEEGEGSDEDGEDEATDADEAATPQEDPAAQADDTPDPDAAQDAPPTAPVAEIQAAQQTIDGLKGDKTKLLADYNDGEIDEEEFQTKLEEIITGISDASSTLGALKAQQADADKAWHNSVTSHLQAYPEIEANPAWFAAMDAQVVALSSQPAFASMSFDKLLKAAHSTVAASADAMGVSGFPALRVDPGKATPPPKPATPAQKQNKGLGAIPETLRDIPAAAATDPDESEAAELEKLDPDEYEAAWAMMTDEKRERLLRFM</sequence>
<name>A0A9Q2S2S7_9RHOB</name>
<accession>A0A9Q2S2S7</accession>
<evidence type="ECO:0008006" key="6">
    <source>
        <dbReference type="Google" id="ProtNLM"/>
    </source>
</evidence>
<feature type="region of interest" description="Disordered" evidence="1">
    <location>
        <begin position="217"/>
        <end position="270"/>
    </location>
</feature>
<evidence type="ECO:0000256" key="1">
    <source>
        <dbReference type="SAM" id="MobiDB-lite"/>
    </source>
</evidence>
<proteinExistence type="predicted"/>
<dbReference type="RefSeq" id="WP_138487947.1">
    <property type="nucleotide sequence ID" value="NZ_JAFBWU010000010.1"/>
</dbReference>
<evidence type="ECO:0000313" key="2">
    <source>
        <dbReference type="EMBL" id="MBM2413619.1"/>
    </source>
</evidence>